<dbReference type="GO" id="GO:0003676">
    <property type="term" value="F:nucleic acid binding"/>
    <property type="evidence" value="ECO:0007669"/>
    <property type="project" value="InterPro"/>
</dbReference>
<feature type="compositionally biased region" description="Low complexity" evidence="1">
    <location>
        <begin position="408"/>
        <end position="422"/>
    </location>
</feature>
<gene>
    <name evidence="2" type="ORF">JR316_001900</name>
</gene>
<proteinExistence type="predicted"/>
<evidence type="ECO:0000256" key="1">
    <source>
        <dbReference type="SAM" id="MobiDB-lite"/>
    </source>
</evidence>
<dbReference type="SUPFAM" id="SSF82708">
    <property type="entry name" value="R3H domain"/>
    <property type="match status" value="1"/>
</dbReference>
<reference evidence="2" key="1">
    <citation type="submission" date="2021-02" db="EMBL/GenBank/DDBJ databases">
        <title>Psilocybe cubensis genome.</title>
        <authorList>
            <person name="Mckernan K.J."/>
            <person name="Crawford S."/>
            <person name="Trippe A."/>
            <person name="Kane L.T."/>
            <person name="Mclaughlin S."/>
        </authorList>
    </citation>
    <scope>NUCLEOTIDE SEQUENCE [LARGE SCALE GENOMIC DNA]</scope>
    <source>
        <strain evidence="2">MGC-MH-2018</strain>
    </source>
</reference>
<name>A0A8H8CNY2_PSICU</name>
<comment type="caution">
    <text evidence="2">The sequence shown here is derived from an EMBL/GenBank/DDBJ whole genome shotgun (WGS) entry which is preliminary data.</text>
</comment>
<dbReference type="EMBL" id="JAFIQS010000002">
    <property type="protein sequence ID" value="KAG5172401.1"/>
    <property type="molecule type" value="Genomic_DNA"/>
</dbReference>
<organism evidence="2">
    <name type="scientific">Psilocybe cubensis</name>
    <name type="common">Psychedelic mushroom</name>
    <name type="synonym">Stropharia cubensis</name>
    <dbReference type="NCBI Taxonomy" id="181762"/>
    <lineage>
        <taxon>Eukaryota</taxon>
        <taxon>Fungi</taxon>
        <taxon>Dikarya</taxon>
        <taxon>Basidiomycota</taxon>
        <taxon>Agaricomycotina</taxon>
        <taxon>Agaricomycetes</taxon>
        <taxon>Agaricomycetidae</taxon>
        <taxon>Agaricales</taxon>
        <taxon>Agaricineae</taxon>
        <taxon>Strophariaceae</taxon>
        <taxon>Psilocybe</taxon>
    </lineage>
</organism>
<dbReference type="OrthoDB" id="10256743at2759"/>
<accession>A0A8H8CNY2</accession>
<dbReference type="CDD" id="cd02325">
    <property type="entry name" value="R3H"/>
    <property type="match status" value="1"/>
</dbReference>
<feature type="region of interest" description="Disordered" evidence="1">
    <location>
        <begin position="375"/>
        <end position="434"/>
    </location>
</feature>
<dbReference type="InterPro" id="IPR036867">
    <property type="entry name" value="R3H_dom_sf"/>
</dbReference>
<feature type="compositionally biased region" description="Basic residues" evidence="1">
    <location>
        <begin position="423"/>
        <end position="434"/>
    </location>
</feature>
<protein>
    <submittedName>
        <fullName evidence="2">Uncharacterized protein</fullName>
    </submittedName>
</protein>
<sequence>MDTSSDVPVLSFPAILRNPGLSNRFAHLHGPSVTGNNAKQQANSRVSVKKTRRENEGKRWVRRKDNSRFVGNPHVVAASKRDYNVQLPQVQSTFPEPLPAYLPRIVKLPTTPTLPTTDPGSANAGRFSLSLKGMRRDLRRAGGKAEALVKDVESEMVQWLTLGGVVLSPDHPTSAVGVGEAQSVGTPVGVTGAITEVSRTPLQLVWRITDDAFARYVVHCCARYHEVVSYSKGTGDNRMTYLLRPNVTRPDRRAPASLETPPVTDIDYSSNPDTDIDSDFISDRDVESDMELDSRPRAHHLTAIDESPASVTAQLPSLDEEDSWSQVDEDGESDFDGFDSTSEFGSASIEFLHPRLEALSINDCTRNQDLTHELPEQSIDADKTVTEIDPQVSQAIDPSRYTRDRLPSGRSPSSPSRSPARSRIPRRRARGKKRIMTVGIGSGRTFYEYLFM</sequence>
<feature type="compositionally biased region" description="Basic and acidic residues" evidence="1">
    <location>
        <begin position="375"/>
        <end position="386"/>
    </location>
</feature>
<feature type="region of interest" description="Disordered" evidence="1">
    <location>
        <begin position="248"/>
        <end position="281"/>
    </location>
</feature>
<feature type="compositionally biased region" description="Acidic residues" evidence="1">
    <location>
        <begin position="318"/>
        <end position="337"/>
    </location>
</feature>
<feature type="region of interest" description="Disordered" evidence="1">
    <location>
        <begin position="316"/>
        <end position="340"/>
    </location>
</feature>
<evidence type="ECO:0000313" key="2">
    <source>
        <dbReference type="EMBL" id="KAG5172401.1"/>
    </source>
</evidence>
<dbReference type="AlphaFoldDB" id="A0A8H8CNY2"/>